<evidence type="ECO:0000256" key="7">
    <source>
        <dbReference type="ARBA" id="ARBA00023136"/>
    </source>
</evidence>
<dbReference type="EMBL" id="BMIR01000005">
    <property type="protein sequence ID" value="GGE36760.1"/>
    <property type="molecule type" value="Genomic_DNA"/>
</dbReference>
<keyword evidence="4" id="KW-0808">Transferase</keyword>
<evidence type="ECO:0000313" key="13">
    <source>
        <dbReference type="Proteomes" id="UP000628775"/>
    </source>
</evidence>
<comment type="similarity">
    <text evidence="2">Belongs to the acyltransferase 3 family.</text>
</comment>
<feature type="domain" description="Acyltransferase 3" evidence="11">
    <location>
        <begin position="138"/>
        <end position="469"/>
    </location>
</feature>
<feature type="transmembrane region" description="Helical" evidence="10">
    <location>
        <begin position="363"/>
        <end position="382"/>
    </location>
</feature>
<organism evidence="12 13">
    <name type="scientific">Pullulanibacillus camelliae</name>
    <dbReference type="NCBI Taxonomy" id="1707096"/>
    <lineage>
        <taxon>Bacteria</taxon>
        <taxon>Bacillati</taxon>
        <taxon>Bacillota</taxon>
        <taxon>Bacilli</taxon>
        <taxon>Bacillales</taxon>
        <taxon>Sporolactobacillaceae</taxon>
        <taxon>Pullulanibacillus</taxon>
    </lineage>
</organism>
<evidence type="ECO:0000313" key="12">
    <source>
        <dbReference type="EMBL" id="GGE36760.1"/>
    </source>
</evidence>
<evidence type="ECO:0000256" key="2">
    <source>
        <dbReference type="ARBA" id="ARBA00007400"/>
    </source>
</evidence>
<dbReference type="GO" id="GO:0009103">
    <property type="term" value="P:lipopolysaccharide biosynthetic process"/>
    <property type="evidence" value="ECO:0007669"/>
    <property type="project" value="TreeGrafter"/>
</dbReference>
<dbReference type="PANTHER" id="PTHR23028:SF53">
    <property type="entry name" value="ACYL_TRANSF_3 DOMAIN-CONTAINING PROTEIN"/>
    <property type="match status" value="1"/>
</dbReference>
<keyword evidence="6 10" id="KW-1133">Transmembrane helix</keyword>
<dbReference type="InterPro" id="IPR050879">
    <property type="entry name" value="Acyltransferase_3"/>
</dbReference>
<dbReference type="GO" id="GO:0016747">
    <property type="term" value="F:acyltransferase activity, transferring groups other than amino-acyl groups"/>
    <property type="evidence" value="ECO:0007669"/>
    <property type="project" value="InterPro"/>
</dbReference>
<dbReference type="SUPFAM" id="SSF52266">
    <property type="entry name" value="SGNH hydrolase"/>
    <property type="match status" value="1"/>
</dbReference>
<evidence type="ECO:0000256" key="1">
    <source>
        <dbReference type="ARBA" id="ARBA00004651"/>
    </source>
</evidence>
<evidence type="ECO:0000259" key="11">
    <source>
        <dbReference type="Pfam" id="PF01757"/>
    </source>
</evidence>
<feature type="transmembrane region" description="Helical" evidence="10">
    <location>
        <begin position="142"/>
        <end position="158"/>
    </location>
</feature>
<feature type="transmembrane region" description="Helical" evidence="10">
    <location>
        <begin position="206"/>
        <end position="223"/>
    </location>
</feature>
<keyword evidence="13" id="KW-1185">Reference proteome</keyword>
<keyword evidence="7 10" id="KW-0472">Membrane</keyword>
<evidence type="ECO:0000256" key="9">
    <source>
        <dbReference type="SAM" id="MobiDB-lite"/>
    </source>
</evidence>
<evidence type="ECO:0000256" key="8">
    <source>
        <dbReference type="ARBA" id="ARBA00023315"/>
    </source>
</evidence>
<evidence type="ECO:0000256" key="6">
    <source>
        <dbReference type="ARBA" id="ARBA00022989"/>
    </source>
</evidence>
<dbReference type="Proteomes" id="UP000628775">
    <property type="component" value="Unassembled WGS sequence"/>
</dbReference>
<feature type="transmembrane region" description="Helical" evidence="10">
    <location>
        <begin position="498"/>
        <end position="519"/>
    </location>
</feature>
<evidence type="ECO:0000256" key="4">
    <source>
        <dbReference type="ARBA" id="ARBA00022679"/>
    </source>
</evidence>
<keyword evidence="8 12" id="KW-0012">Acyltransferase</keyword>
<feature type="region of interest" description="Disordered" evidence="9">
    <location>
        <begin position="547"/>
        <end position="576"/>
    </location>
</feature>
<dbReference type="CDD" id="cd01840">
    <property type="entry name" value="SGNH_hydrolase_yrhL_like"/>
    <property type="match status" value="1"/>
</dbReference>
<feature type="transmembrane region" description="Helical" evidence="10">
    <location>
        <begin position="460"/>
        <end position="477"/>
    </location>
</feature>
<accession>A0A8J2YGM0</accession>
<dbReference type="Pfam" id="PF01757">
    <property type="entry name" value="Acyl_transf_3"/>
    <property type="match status" value="1"/>
</dbReference>
<comment type="subcellular location">
    <subcellularLocation>
        <location evidence="1">Cell membrane</location>
        <topology evidence="1">Multi-pass membrane protein</topology>
    </subcellularLocation>
</comment>
<name>A0A8J2YGM0_9BACL</name>
<feature type="transmembrane region" description="Helical" evidence="10">
    <location>
        <begin position="297"/>
        <end position="317"/>
    </location>
</feature>
<feature type="transmembrane region" description="Helical" evidence="10">
    <location>
        <begin position="432"/>
        <end position="454"/>
    </location>
</feature>
<feature type="transmembrane region" description="Helical" evidence="10">
    <location>
        <begin position="164"/>
        <end position="185"/>
    </location>
</feature>
<evidence type="ECO:0000256" key="3">
    <source>
        <dbReference type="ARBA" id="ARBA00022475"/>
    </source>
</evidence>
<dbReference type="InterPro" id="IPR002656">
    <property type="entry name" value="Acyl_transf_3_dom"/>
</dbReference>
<dbReference type="RefSeq" id="WP_188691410.1">
    <property type="nucleotide sequence ID" value="NZ_BMIR01000005.1"/>
</dbReference>
<keyword evidence="3" id="KW-1003">Cell membrane</keyword>
<protein>
    <submittedName>
        <fullName evidence="12">Acyltransferase</fullName>
    </submittedName>
</protein>
<dbReference type="GO" id="GO:0005886">
    <property type="term" value="C:plasma membrane"/>
    <property type="evidence" value="ECO:0007669"/>
    <property type="project" value="UniProtKB-SubCell"/>
</dbReference>
<dbReference type="PANTHER" id="PTHR23028">
    <property type="entry name" value="ACETYLTRANSFERASE"/>
    <property type="match status" value="1"/>
</dbReference>
<comment type="caution">
    <text evidence="12">The sequence shown here is derived from an EMBL/GenBank/DDBJ whole genome shotgun (WGS) entry which is preliminary data.</text>
</comment>
<evidence type="ECO:0000256" key="10">
    <source>
        <dbReference type="SAM" id="Phobius"/>
    </source>
</evidence>
<feature type="transmembrane region" description="Helical" evidence="10">
    <location>
        <begin position="276"/>
        <end position="292"/>
    </location>
</feature>
<keyword evidence="5 10" id="KW-0812">Transmembrane</keyword>
<dbReference type="InterPro" id="IPR036514">
    <property type="entry name" value="SGNH_hydro_sf"/>
</dbReference>
<sequence>MRALELVKLQESGVIDCKLQDGEKTHDIKLIVEEHTYHQLRAIVRNYPDSRFRFSSVYGGIEGSSEMRGQVSIIHPQWIQRIPFVAPPSFFKQVEQVLQAPQDTLALYKEMPAFEKEAHASELEEDQTSSVPQRRYMPGLDGLRAIAILAVIAYHLHFSFMPGGFLGVTVFFVLSGYLITDLLFFEWDSQGRINLRAFWMRRVKRLLPAMLLVMSVVLIWVSISHQNELFESKGLVLATLLYVSNWWLVFHKVSYFDQFGLSNPLGHFWSLGIEEQFYLLWPFFLIIGLRWVRRRSVLLALMGLGVAFSALMMVLLYQEGHDPSRVYYGTDTRAFSLLLGAGVAVILPSHKVIAHRALKAKRWLNYIATGAFLALLSMMGIWNAYSSYLYHGGMLFISVLTALVIGALVYPKSWMSTLLSFPLLRWIGKRSYGIYLWHYPIIVLTSPVVNTGGINWGRSLLQVAACFLIADLSWRFVEKPILQGRILIPVKGLAQGRLTKRLSLIAGAIFIVTLTYLSVTVAATNDDDAPSADSEAHSAVSRAAVEMSKKAVPSVSDVHDGQERKQGGTNSTADEQEAVTLIGDSLTKDVEPYLKQLIPSAIINGKVGRQMHEAPALLHQLKNKEQLTGKVVIELGTNGAFSKSQLTALIQVLDKKQQIYLINIRVPRPWQDVVNKALSQAAQRYPNVHLINWLSASRGKASYFSEDGVHLTPIGAKSYAQLIKKTVEK</sequence>
<reference evidence="12" key="1">
    <citation type="journal article" date="2014" name="Int. J. Syst. Evol. Microbiol.">
        <title>Complete genome sequence of Corynebacterium casei LMG S-19264T (=DSM 44701T), isolated from a smear-ripened cheese.</title>
        <authorList>
            <consortium name="US DOE Joint Genome Institute (JGI-PGF)"/>
            <person name="Walter F."/>
            <person name="Albersmeier A."/>
            <person name="Kalinowski J."/>
            <person name="Ruckert C."/>
        </authorList>
    </citation>
    <scope>NUCLEOTIDE SEQUENCE</scope>
    <source>
        <strain evidence="12">CGMCC 1.15371</strain>
    </source>
</reference>
<feature type="transmembrane region" description="Helical" evidence="10">
    <location>
        <begin position="388"/>
        <end position="411"/>
    </location>
</feature>
<feature type="compositionally biased region" description="Basic and acidic residues" evidence="9">
    <location>
        <begin position="557"/>
        <end position="566"/>
    </location>
</feature>
<dbReference type="Gene3D" id="3.40.50.1110">
    <property type="entry name" value="SGNH hydrolase"/>
    <property type="match status" value="1"/>
</dbReference>
<proteinExistence type="inferred from homology"/>
<gene>
    <name evidence="12" type="ORF">GCM10011391_14520</name>
</gene>
<dbReference type="AlphaFoldDB" id="A0A8J2YGM0"/>
<reference evidence="12" key="2">
    <citation type="submission" date="2020-09" db="EMBL/GenBank/DDBJ databases">
        <authorList>
            <person name="Sun Q."/>
            <person name="Zhou Y."/>
        </authorList>
    </citation>
    <scope>NUCLEOTIDE SEQUENCE</scope>
    <source>
        <strain evidence="12">CGMCC 1.15371</strain>
    </source>
</reference>
<feature type="transmembrane region" description="Helical" evidence="10">
    <location>
        <begin position="337"/>
        <end position="354"/>
    </location>
</feature>
<evidence type="ECO:0000256" key="5">
    <source>
        <dbReference type="ARBA" id="ARBA00022692"/>
    </source>
</evidence>